<keyword evidence="2" id="KW-1185">Reference proteome</keyword>
<dbReference type="EMBL" id="LDEV01002128">
    <property type="protein sequence ID" value="KLJ10205.1"/>
    <property type="molecule type" value="Genomic_DNA"/>
</dbReference>
<accession>A0A0H1BFN2</accession>
<dbReference type="Proteomes" id="UP000053573">
    <property type="component" value="Unassembled WGS sequence"/>
</dbReference>
<organism evidence="1 2">
    <name type="scientific">Blastomyces silverae</name>
    <dbReference type="NCBI Taxonomy" id="2060906"/>
    <lineage>
        <taxon>Eukaryota</taxon>
        <taxon>Fungi</taxon>
        <taxon>Dikarya</taxon>
        <taxon>Ascomycota</taxon>
        <taxon>Pezizomycotina</taxon>
        <taxon>Eurotiomycetes</taxon>
        <taxon>Eurotiomycetidae</taxon>
        <taxon>Onygenales</taxon>
        <taxon>Ajellomycetaceae</taxon>
        <taxon>Blastomyces</taxon>
    </lineage>
</organism>
<dbReference type="AlphaFoldDB" id="A0A0H1BFN2"/>
<sequence>MFAKNSTQYIKNSPFDSRETSKYIKSPTANFIPQSHQARIRDIPWHSGVLGTLSLTETPVSSDFSGLCELPGSGTRVHGHGLVDDEAIAQKLADGLAGVGGGDLVDLVGVKPDLALAAADHGGRQALLGAKVDPAIFQETMVFLSVRVLFAGFGELCVCALGLGKFEIDGIGMAAGDAGGTYILMSAIIDGRSLTDWIFEFPQSISTTTTGLGWVGGKWAIS</sequence>
<evidence type="ECO:0000313" key="2">
    <source>
        <dbReference type="Proteomes" id="UP000053573"/>
    </source>
</evidence>
<protein>
    <submittedName>
        <fullName evidence="1">Uncharacterized protein</fullName>
    </submittedName>
</protein>
<name>A0A0H1BFN2_9EURO</name>
<reference evidence="2" key="1">
    <citation type="journal article" date="2015" name="PLoS Genet.">
        <title>The dynamic genome and transcriptome of the human fungal pathogen Blastomyces and close relative Emmonsia.</title>
        <authorList>
            <person name="Munoz J.F."/>
            <person name="Gauthier G.M."/>
            <person name="Desjardins C.A."/>
            <person name="Gallo J.E."/>
            <person name="Holder J."/>
            <person name="Sullivan T.D."/>
            <person name="Marty A.J."/>
            <person name="Carmen J.C."/>
            <person name="Chen Z."/>
            <person name="Ding L."/>
            <person name="Gujja S."/>
            <person name="Magrini V."/>
            <person name="Misas E."/>
            <person name="Mitreva M."/>
            <person name="Priest M."/>
            <person name="Saif S."/>
            <person name="Whiston E.A."/>
            <person name="Young S."/>
            <person name="Zeng Q."/>
            <person name="Goldman W.E."/>
            <person name="Mardis E.R."/>
            <person name="Taylor J.W."/>
            <person name="McEwen J.G."/>
            <person name="Clay O.K."/>
            <person name="Klein B.S."/>
            <person name="Cuomo C.A."/>
        </authorList>
    </citation>
    <scope>NUCLEOTIDE SEQUENCE [LARGE SCALE GENOMIC DNA]</scope>
    <source>
        <strain evidence="2">UAMH 139</strain>
    </source>
</reference>
<proteinExistence type="predicted"/>
<evidence type="ECO:0000313" key="1">
    <source>
        <dbReference type="EMBL" id="KLJ10205.1"/>
    </source>
</evidence>
<gene>
    <name evidence="1" type="ORF">EMPG_14422</name>
</gene>
<comment type="caution">
    <text evidence="1">The sequence shown here is derived from an EMBL/GenBank/DDBJ whole genome shotgun (WGS) entry which is preliminary data.</text>
</comment>